<accession>A0AAN5D022</accession>
<name>A0AAN5D022_9BILA</name>
<dbReference type="AlphaFoldDB" id="A0AAN5D022"/>
<dbReference type="Proteomes" id="UP001328107">
    <property type="component" value="Unassembled WGS sequence"/>
</dbReference>
<proteinExistence type="predicted"/>
<feature type="non-terminal residue" evidence="1">
    <location>
        <position position="145"/>
    </location>
</feature>
<gene>
    <name evidence="1" type="ORF">PMAYCL1PPCAC_23837</name>
</gene>
<reference evidence="2" key="1">
    <citation type="submission" date="2022-10" db="EMBL/GenBank/DDBJ databases">
        <title>Genome assembly of Pristionchus species.</title>
        <authorList>
            <person name="Yoshida K."/>
            <person name="Sommer R.J."/>
        </authorList>
    </citation>
    <scope>NUCLEOTIDE SEQUENCE [LARGE SCALE GENOMIC DNA]</scope>
    <source>
        <strain evidence="2">RS5460</strain>
    </source>
</reference>
<evidence type="ECO:0000313" key="2">
    <source>
        <dbReference type="Proteomes" id="UP001328107"/>
    </source>
</evidence>
<evidence type="ECO:0000313" key="1">
    <source>
        <dbReference type="EMBL" id="GMR53642.1"/>
    </source>
</evidence>
<protein>
    <submittedName>
        <fullName evidence="1">Uncharacterized protein</fullName>
    </submittedName>
</protein>
<dbReference type="EMBL" id="BTRK01000005">
    <property type="protein sequence ID" value="GMR53642.1"/>
    <property type="molecule type" value="Genomic_DNA"/>
</dbReference>
<organism evidence="1 2">
    <name type="scientific">Pristionchus mayeri</name>
    <dbReference type="NCBI Taxonomy" id="1317129"/>
    <lineage>
        <taxon>Eukaryota</taxon>
        <taxon>Metazoa</taxon>
        <taxon>Ecdysozoa</taxon>
        <taxon>Nematoda</taxon>
        <taxon>Chromadorea</taxon>
        <taxon>Rhabditida</taxon>
        <taxon>Rhabditina</taxon>
        <taxon>Diplogasteromorpha</taxon>
        <taxon>Diplogasteroidea</taxon>
        <taxon>Neodiplogasteridae</taxon>
        <taxon>Pristionchus</taxon>
    </lineage>
</organism>
<keyword evidence="2" id="KW-1185">Reference proteome</keyword>
<sequence>MANKFIGNNNLGLSRSLLKFGEFHLDQSVSGLLGAHQLEAVEVGESRAKLAGSELLGPGASLPLLGNFSLGPRLLDVLGSLLESNGDLELGQLEVLQVTDATENSGSGSIEKNLITVDDVDDGREFALVIALSDIDNTADFYHAF</sequence>
<comment type="caution">
    <text evidence="1">The sequence shown here is derived from an EMBL/GenBank/DDBJ whole genome shotgun (WGS) entry which is preliminary data.</text>
</comment>